<dbReference type="PANTHER" id="PTHR30290:SF38">
    <property type="entry name" value="D,D-DIPEPTIDE-BINDING PERIPLASMIC PROTEIN DDPA-RELATED"/>
    <property type="match status" value="1"/>
</dbReference>
<dbReference type="PANTHER" id="PTHR30290">
    <property type="entry name" value="PERIPLASMIC BINDING COMPONENT OF ABC TRANSPORTER"/>
    <property type="match status" value="1"/>
</dbReference>
<proteinExistence type="inferred from homology"/>
<sequence>MEKAILARSGLAATVACVAMAFGTVPALAAPFKCPRVGGDFVFGQEANVNSLDQPASNTISTRNVAMNIFETLITRDENNNPIPDLADSYTESPDRLTYTFKLRNGVKFHNGKPMTSADVVASFDRYARLGLERGMFKNVDKWEAPDASTFIIRMKEAQPTFIELLSSFSVPVVIVPAEQKDDAPMQLKTIGTGPWQLVDFVPGSHVKLKRYDGYTPNTHFEERTGFGGYKQACFDTVTFRIVTEPGARVAGLKTGELQGVEDLPTKALDDLKKDKNIAIVPLLNWWIQVAAPNTSVAPTDNVLFRKAVQAALDMDEIMDAATDGNYRLNVGFQYPNQPSYTDAGKEFYNIKDPAKAKQLLAQSGYKGEPVVLLTNKDYASMYNAALVMAEQLKAVGIKAELKVVDWPTSVNMQLKPDTGWNFFFTGYGTQPALGALATMQFFTPPNANYKPKDGKDDPDLMAAWNDMNSKPDAKDRQAAFARMQALIYERVYALPFGSLTKVQGVRANVQGFKPFRIPRMSNVWFSN</sequence>
<feature type="signal peptide" evidence="4">
    <location>
        <begin position="1"/>
        <end position="29"/>
    </location>
</feature>
<reference evidence="6" key="2">
    <citation type="submission" date="2022-10" db="EMBL/GenBank/DDBJ databases">
        <authorList>
            <person name="Trinh H.N."/>
        </authorList>
    </citation>
    <scope>NUCLEOTIDE SEQUENCE</scope>
    <source>
        <strain evidence="6">RN2-1</strain>
    </source>
</reference>
<dbReference type="Gene3D" id="3.40.190.10">
    <property type="entry name" value="Periplasmic binding protein-like II"/>
    <property type="match status" value="1"/>
</dbReference>
<feature type="chain" id="PRO_5041461327" evidence="4">
    <location>
        <begin position="30"/>
        <end position="528"/>
    </location>
</feature>
<evidence type="ECO:0000313" key="7">
    <source>
        <dbReference type="Proteomes" id="UP001165679"/>
    </source>
</evidence>
<accession>A0AA41YLD2</accession>
<dbReference type="Pfam" id="PF00496">
    <property type="entry name" value="SBP_bac_5"/>
    <property type="match status" value="1"/>
</dbReference>
<dbReference type="Gene3D" id="3.90.76.10">
    <property type="entry name" value="Dipeptide-binding Protein, Domain 1"/>
    <property type="match status" value="1"/>
</dbReference>
<dbReference type="SUPFAM" id="SSF53850">
    <property type="entry name" value="Periplasmic binding protein-like II"/>
    <property type="match status" value="1"/>
</dbReference>
<dbReference type="EMBL" id="JAPDNT010000009">
    <property type="protein sequence ID" value="MCW3475569.1"/>
    <property type="molecule type" value="Genomic_DNA"/>
</dbReference>
<dbReference type="InterPro" id="IPR039424">
    <property type="entry name" value="SBP_5"/>
</dbReference>
<dbReference type="PIRSF" id="PIRSF002741">
    <property type="entry name" value="MppA"/>
    <property type="match status" value="1"/>
</dbReference>
<comment type="caution">
    <text evidence="6">The sequence shown here is derived from an EMBL/GenBank/DDBJ whole genome shotgun (WGS) entry which is preliminary data.</text>
</comment>
<feature type="domain" description="Solute-binding protein family 5" evidence="5">
    <location>
        <begin position="82"/>
        <end position="447"/>
    </location>
</feature>
<dbReference type="AlphaFoldDB" id="A0AA41YLD2"/>
<evidence type="ECO:0000256" key="1">
    <source>
        <dbReference type="ARBA" id="ARBA00004418"/>
    </source>
</evidence>
<keyword evidence="3 4" id="KW-0732">Signal</keyword>
<evidence type="ECO:0000256" key="4">
    <source>
        <dbReference type="SAM" id="SignalP"/>
    </source>
</evidence>
<evidence type="ECO:0000256" key="3">
    <source>
        <dbReference type="ARBA" id="ARBA00022729"/>
    </source>
</evidence>
<dbReference type="InterPro" id="IPR030678">
    <property type="entry name" value="Peptide/Ni-bd"/>
</dbReference>
<name>A0AA41YLD2_9PROT</name>
<dbReference type="GO" id="GO:0043190">
    <property type="term" value="C:ATP-binding cassette (ABC) transporter complex"/>
    <property type="evidence" value="ECO:0007669"/>
    <property type="project" value="InterPro"/>
</dbReference>
<dbReference type="GO" id="GO:0030288">
    <property type="term" value="C:outer membrane-bounded periplasmic space"/>
    <property type="evidence" value="ECO:0007669"/>
    <property type="project" value="UniProtKB-ARBA"/>
</dbReference>
<dbReference type="Gene3D" id="3.10.105.10">
    <property type="entry name" value="Dipeptide-binding Protein, Domain 3"/>
    <property type="match status" value="1"/>
</dbReference>
<organism evidence="6 7">
    <name type="scientific">Limobrevibacterium gyesilva</name>
    <dbReference type="NCBI Taxonomy" id="2991712"/>
    <lineage>
        <taxon>Bacteria</taxon>
        <taxon>Pseudomonadati</taxon>
        <taxon>Pseudomonadota</taxon>
        <taxon>Alphaproteobacteria</taxon>
        <taxon>Acetobacterales</taxon>
        <taxon>Acetobacteraceae</taxon>
        <taxon>Limobrevibacterium</taxon>
    </lineage>
</organism>
<dbReference type="GO" id="GO:1904680">
    <property type="term" value="F:peptide transmembrane transporter activity"/>
    <property type="evidence" value="ECO:0007669"/>
    <property type="project" value="TreeGrafter"/>
</dbReference>
<protein>
    <submittedName>
        <fullName evidence="6">ABC transporter substrate-binding protein</fullName>
    </submittedName>
</protein>
<dbReference type="GO" id="GO:0015833">
    <property type="term" value="P:peptide transport"/>
    <property type="evidence" value="ECO:0007669"/>
    <property type="project" value="TreeGrafter"/>
</dbReference>
<comment type="similarity">
    <text evidence="2">Belongs to the bacterial solute-binding protein 5 family.</text>
</comment>
<dbReference type="RefSeq" id="WP_264714283.1">
    <property type="nucleotide sequence ID" value="NZ_JAPDNT010000009.1"/>
</dbReference>
<keyword evidence="7" id="KW-1185">Reference proteome</keyword>
<reference evidence="6" key="1">
    <citation type="submission" date="2022-09" db="EMBL/GenBank/DDBJ databases">
        <title>Rhodovastum sp. nov. RN2-1 isolated from soil in Seongnam, South Korea.</title>
        <authorList>
            <person name="Le N.T."/>
        </authorList>
    </citation>
    <scope>NUCLEOTIDE SEQUENCE</scope>
    <source>
        <strain evidence="6">RN2-1</strain>
    </source>
</reference>
<gene>
    <name evidence="6" type="ORF">OL599_13375</name>
</gene>
<evidence type="ECO:0000259" key="5">
    <source>
        <dbReference type="Pfam" id="PF00496"/>
    </source>
</evidence>
<dbReference type="Proteomes" id="UP001165679">
    <property type="component" value="Unassembled WGS sequence"/>
</dbReference>
<comment type="subcellular location">
    <subcellularLocation>
        <location evidence="1">Periplasm</location>
    </subcellularLocation>
</comment>
<dbReference type="InterPro" id="IPR000914">
    <property type="entry name" value="SBP_5_dom"/>
</dbReference>
<evidence type="ECO:0000256" key="2">
    <source>
        <dbReference type="ARBA" id="ARBA00005695"/>
    </source>
</evidence>
<evidence type="ECO:0000313" key="6">
    <source>
        <dbReference type="EMBL" id="MCW3475569.1"/>
    </source>
</evidence>